<dbReference type="InterPro" id="IPR036208">
    <property type="entry name" value="VHL_sf"/>
</dbReference>
<dbReference type="GO" id="GO:0006508">
    <property type="term" value="P:proteolysis"/>
    <property type="evidence" value="ECO:0007669"/>
    <property type="project" value="InterPro"/>
</dbReference>
<dbReference type="AlphaFoldDB" id="A0A0A2VSG9"/>
<evidence type="ECO:0000256" key="7">
    <source>
        <dbReference type="ARBA" id="ARBA00023180"/>
    </source>
</evidence>
<dbReference type="GO" id="GO:0008239">
    <property type="term" value="F:dipeptidyl-peptidase activity"/>
    <property type="evidence" value="ECO:0007669"/>
    <property type="project" value="UniProtKB-EC"/>
</dbReference>
<feature type="domain" description="Peptidase S9 prolyl oligopeptidase catalytic" evidence="8">
    <location>
        <begin position="647"/>
        <end position="764"/>
    </location>
</feature>
<dbReference type="InterPro" id="IPR050278">
    <property type="entry name" value="Serine_Prot_S9B/DPPIV"/>
</dbReference>
<dbReference type="PANTHER" id="PTHR11731">
    <property type="entry name" value="PROTEASE FAMILY S9B,C DIPEPTIDYL-PEPTIDASE IV-RELATED"/>
    <property type="match status" value="1"/>
</dbReference>
<dbReference type="PANTHER" id="PTHR11731:SF118">
    <property type="entry name" value="BLR1971 PROTEIN"/>
    <property type="match status" value="1"/>
</dbReference>
<keyword evidence="5" id="KW-0031">Aminopeptidase</keyword>
<evidence type="ECO:0000256" key="3">
    <source>
        <dbReference type="ARBA" id="ARBA00012062"/>
    </source>
</evidence>
<evidence type="ECO:0000256" key="1">
    <source>
        <dbReference type="ARBA" id="ARBA00001257"/>
    </source>
</evidence>
<accession>A0A0A2VSG9</accession>
<evidence type="ECO:0000256" key="5">
    <source>
        <dbReference type="ARBA" id="ARBA00022438"/>
    </source>
</evidence>
<dbReference type="Gene3D" id="3.40.50.1820">
    <property type="entry name" value="alpha/beta hydrolase"/>
    <property type="match status" value="2"/>
</dbReference>
<dbReference type="Pfam" id="PF00326">
    <property type="entry name" value="Peptidase_S9"/>
    <property type="match status" value="1"/>
</dbReference>
<keyword evidence="6" id="KW-0720">Serine protease</keyword>
<dbReference type="GO" id="GO:0008236">
    <property type="term" value="F:serine-type peptidase activity"/>
    <property type="evidence" value="ECO:0007669"/>
    <property type="project" value="UniProtKB-KW"/>
</dbReference>
<proteinExistence type="inferred from homology"/>
<sequence length="765" mass="87993">MEPDNSIAAFEQACLRSALIIPRWLPGSTSVFWYRREVSNDKFMFFLIDCDRGHRALAFDHEKLASKLSRDGQLVEDDALPFSWVDIDKNAECVRFKHQDKVWKFSQDGTLTEWEGDFYEGCFDQGCEEIASPWSREPASITLVNQTTKRIDFKWISNDGDARFCGPLQSGRSRVVNSWLHHYWRLELYKSAPRRSVAFQLKSRRCTVVIEDSPLGLSLSWRTDPLMENDDLDDVSGQDIDPRLEPFLRKGNVWVRKSNGSESQVSFRGFNDNEFKDIYASPDGHFAIAMQCKPASKASLHLIDVMPQDQFRPKLVTEEYLRAGDNVEVKRPCLFNLTTRAEVFVDNSLFANPYAITSIGWSSDSQKYYFVFNERGHQHLRLLEINQNGKVKILAEEKSDTFVDYHQKTYFKLLPDTKEFLWASERDNWNHIYLFDLNDGTLKCQITKGEWNVHSIDHVDVKKRKLWARALGIMPDQDPYYAHLVRVNFDGSMLQVITEGHGSHSWQWGPGRRFLIDTWSRVDYLPRSTVRDAETGKEVVFLQQEQLSPGLEGKWRPVERFNAPGRDEKTQIYGILVYPRDLDTTKSYPVIEFIYAGPQDFYTAKAFRPSTDFRVLADKGYIVVRSDGMGTNWRSKTFHNAATATRAVIHHADFYKAAVAGAGSHDNRLGVLLWSEMFMGYPVDESYDECSNVTHAHKLGGALMLCIGGMDNNVDPASTLRLGHKLIEADKDFDMVIVPKDAHHAGETPWAERKMFAFFKKHLQD</sequence>
<protein>
    <recommendedName>
        <fullName evidence="4">Probable dipeptidyl-aminopeptidase B</fullName>
        <ecNumber evidence="3">3.4.14.5</ecNumber>
    </recommendedName>
</protein>
<evidence type="ECO:0000313" key="10">
    <source>
        <dbReference type="EMBL" id="KGQ03709.1"/>
    </source>
</evidence>
<evidence type="ECO:0000259" key="8">
    <source>
        <dbReference type="Pfam" id="PF00326"/>
    </source>
</evidence>
<evidence type="ECO:0000256" key="6">
    <source>
        <dbReference type="ARBA" id="ARBA00022825"/>
    </source>
</evidence>
<dbReference type="SUPFAM" id="SSF53474">
    <property type="entry name" value="alpha/beta-Hydrolases"/>
    <property type="match status" value="1"/>
</dbReference>
<keyword evidence="7" id="KW-0325">Glycoprotein</keyword>
<reference evidence="10 11" key="1">
    <citation type="submission" date="2012-10" db="EMBL/GenBank/DDBJ databases">
        <title>Genome sequencing and analysis of entomopathogenic fungi Beauveria bassiana D1-5.</title>
        <authorList>
            <person name="Li Q."/>
            <person name="Wang L."/>
            <person name="Zhang Z."/>
            <person name="Wang Q."/>
            <person name="Ren J."/>
            <person name="Wang M."/>
            <person name="Xu W."/>
            <person name="Wang J."/>
            <person name="Lu Y."/>
            <person name="Du Q."/>
            <person name="Sun Z."/>
        </authorList>
    </citation>
    <scope>NUCLEOTIDE SEQUENCE [LARGE SCALE GENOMIC DNA]</scope>
    <source>
        <strain evidence="10 11">D1-5</strain>
    </source>
</reference>
<dbReference type="HOGENOM" id="CLU_006105_3_0_1"/>
<dbReference type="STRING" id="1245745.A0A0A2VSG9"/>
<dbReference type="GO" id="GO:0004177">
    <property type="term" value="F:aminopeptidase activity"/>
    <property type="evidence" value="ECO:0007669"/>
    <property type="project" value="UniProtKB-KW"/>
</dbReference>
<dbReference type="Gene3D" id="2.60.40.780">
    <property type="entry name" value="von Hippel-Lindau disease tumour suppressor, beta domain"/>
    <property type="match status" value="1"/>
</dbReference>
<comment type="similarity">
    <text evidence="2">Belongs to the peptidase S9B family.</text>
</comment>
<evidence type="ECO:0000256" key="2">
    <source>
        <dbReference type="ARBA" id="ARBA00006150"/>
    </source>
</evidence>
<dbReference type="EMBL" id="ANFO01001176">
    <property type="protein sequence ID" value="KGQ03709.1"/>
    <property type="molecule type" value="Genomic_DNA"/>
</dbReference>
<keyword evidence="5" id="KW-0645">Protease</keyword>
<dbReference type="Proteomes" id="UP000030106">
    <property type="component" value="Unassembled WGS sequence"/>
</dbReference>
<dbReference type="OrthoDB" id="413400at2759"/>
<gene>
    <name evidence="10" type="ORF">BBAD15_g11054</name>
</gene>
<dbReference type="Gene3D" id="2.140.10.30">
    <property type="entry name" value="Dipeptidylpeptidase IV, N-terminal domain"/>
    <property type="match status" value="1"/>
</dbReference>
<comment type="caution">
    <text evidence="10">The sequence shown here is derived from an EMBL/GenBank/DDBJ whole genome shotgun (WGS) entry which is preliminary data.</text>
</comment>
<organism evidence="10 11">
    <name type="scientific">Beauveria bassiana D1-5</name>
    <dbReference type="NCBI Taxonomy" id="1245745"/>
    <lineage>
        <taxon>Eukaryota</taxon>
        <taxon>Fungi</taxon>
        <taxon>Dikarya</taxon>
        <taxon>Ascomycota</taxon>
        <taxon>Pezizomycotina</taxon>
        <taxon>Sordariomycetes</taxon>
        <taxon>Hypocreomycetidae</taxon>
        <taxon>Hypocreales</taxon>
        <taxon>Cordycipitaceae</taxon>
        <taxon>Beauveria</taxon>
    </lineage>
</organism>
<evidence type="ECO:0000259" key="9">
    <source>
        <dbReference type="Pfam" id="PF00930"/>
    </source>
</evidence>
<dbReference type="InterPro" id="IPR001375">
    <property type="entry name" value="Peptidase_S9_cat"/>
</dbReference>
<keyword evidence="5" id="KW-0378">Hydrolase</keyword>
<evidence type="ECO:0000313" key="11">
    <source>
        <dbReference type="Proteomes" id="UP000030106"/>
    </source>
</evidence>
<comment type="catalytic activity">
    <reaction evidence="1">
        <text>Release of an N-terminal dipeptide, Xaa-Yaa-|-Zaa-, from a polypeptide, preferentially when Yaa is Pro, provided Zaa is neither Pro nor hydroxyproline.</text>
        <dbReference type="EC" id="3.4.14.5"/>
    </reaction>
</comment>
<feature type="domain" description="Dipeptidylpeptidase IV N-terminal" evidence="9">
    <location>
        <begin position="281"/>
        <end position="523"/>
    </location>
</feature>
<dbReference type="InterPro" id="IPR002469">
    <property type="entry name" value="Peptidase_S9B_N"/>
</dbReference>
<dbReference type="SUPFAM" id="SSF82171">
    <property type="entry name" value="DPP6 N-terminal domain-like"/>
    <property type="match status" value="1"/>
</dbReference>
<name>A0A0A2VSG9_BEABA</name>
<evidence type="ECO:0000256" key="4">
    <source>
        <dbReference type="ARBA" id="ARBA00014118"/>
    </source>
</evidence>
<dbReference type="InterPro" id="IPR029058">
    <property type="entry name" value="AB_hydrolase_fold"/>
</dbReference>
<dbReference type="Pfam" id="PF00930">
    <property type="entry name" value="DPPIV_N"/>
    <property type="match status" value="1"/>
</dbReference>
<dbReference type="SUPFAM" id="SSF49468">
    <property type="entry name" value="VHL"/>
    <property type="match status" value="1"/>
</dbReference>
<dbReference type="EC" id="3.4.14.5" evidence="3"/>
<dbReference type="InterPro" id="IPR037140">
    <property type="entry name" value="VHL_beta_dom_sf"/>
</dbReference>